<keyword evidence="1" id="KW-0732">Signal</keyword>
<name>A0A7W6JC46_9CAUL</name>
<evidence type="ECO:0000256" key="1">
    <source>
        <dbReference type="SAM" id="SignalP"/>
    </source>
</evidence>
<dbReference type="AlphaFoldDB" id="A0A7W6JC46"/>
<proteinExistence type="predicted"/>
<reference evidence="2 3" key="1">
    <citation type="submission" date="2020-08" db="EMBL/GenBank/DDBJ databases">
        <title>Genomic Encyclopedia of Type Strains, Phase IV (KMG-IV): sequencing the most valuable type-strain genomes for metagenomic binning, comparative biology and taxonomic classification.</title>
        <authorList>
            <person name="Goeker M."/>
        </authorList>
    </citation>
    <scope>NUCLEOTIDE SEQUENCE [LARGE SCALE GENOMIC DNA]</scope>
    <source>
        <strain evidence="2 3">DSM 23960</strain>
    </source>
</reference>
<gene>
    <name evidence="2" type="ORF">GGR12_001166</name>
</gene>
<feature type="chain" id="PRO_5030743173" description="Spore coat protein U domain-containing protein" evidence="1">
    <location>
        <begin position="23"/>
        <end position="208"/>
    </location>
</feature>
<dbReference type="RefSeq" id="WP_183203416.1">
    <property type="nucleotide sequence ID" value="NZ_BAAAER010000004.1"/>
</dbReference>
<evidence type="ECO:0000313" key="2">
    <source>
        <dbReference type="EMBL" id="MBB4082327.1"/>
    </source>
</evidence>
<evidence type="ECO:0000313" key="3">
    <source>
        <dbReference type="Proteomes" id="UP000529946"/>
    </source>
</evidence>
<keyword evidence="3" id="KW-1185">Reference proteome</keyword>
<accession>A0A7W6JC46</accession>
<dbReference type="Proteomes" id="UP000529946">
    <property type="component" value="Unassembled WGS sequence"/>
</dbReference>
<feature type="signal peptide" evidence="1">
    <location>
        <begin position="1"/>
        <end position="22"/>
    </location>
</feature>
<comment type="caution">
    <text evidence="2">The sequence shown here is derived from an EMBL/GenBank/DDBJ whole genome shotgun (WGS) entry which is preliminary data.</text>
</comment>
<sequence>MKSTIGLITAIATVAVASSALAQDPQNVTVSGVAEKICTLPASWAFVSGAAGAAGSQFSGNTWTIPETAFADGSSQAVTGSEYAIRIRGTGSCNASHTIRLQSSRGGLRAGDVSAPVPAGFANGRPIRYEAYWSGGVGGGAFGPQTALTASTPGQQSNLTNYVVSGSLAPPGVRTFDLRLGMNRGALAAPLVAGVYSDTVTVTITLAP</sequence>
<organism evidence="2 3">
    <name type="scientific">Brevundimonas lenta</name>
    <dbReference type="NCBI Taxonomy" id="424796"/>
    <lineage>
        <taxon>Bacteria</taxon>
        <taxon>Pseudomonadati</taxon>
        <taxon>Pseudomonadota</taxon>
        <taxon>Alphaproteobacteria</taxon>
        <taxon>Caulobacterales</taxon>
        <taxon>Caulobacteraceae</taxon>
        <taxon>Brevundimonas</taxon>
    </lineage>
</organism>
<protein>
    <recommendedName>
        <fullName evidence="4">Spore coat protein U domain-containing protein</fullName>
    </recommendedName>
</protein>
<dbReference type="EMBL" id="JACIDM010000001">
    <property type="protein sequence ID" value="MBB4082327.1"/>
    <property type="molecule type" value="Genomic_DNA"/>
</dbReference>
<evidence type="ECO:0008006" key="4">
    <source>
        <dbReference type="Google" id="ProtNLM"/>
    </source>
</evidence>